<dbReference type="PIRSF" id="PIRSF022950">
    <property type="entry name" value="PPase_methylesterase_euk"/>
    <property type="match status" value="1"/>
</dbReference>
<dbReference type="AlphaFoldDB" id="K0KHM1"/>
<dbReference type="GO" id="GO:0051723">
    <property type="term" value="F:protein methylesterase activity"/>
    <property type="evidence" value="ECO:0007669"/>
    <property type="project" value="UniProtKB-EC"/>
</dbReference>
<dbReference type="SUPFAM" id="SSF53474">
    <property type="entry name" value="alpha/beta-Hydrolases"/>
    <property type="match status" value="1"/>
</dbReference>
<evidence type="ECO:0000256" key="1">
    <source>
        <dbReference type="ARBA" id="ARBA00008645"/>
    </source>
</evidence>
<proteinExistence type="inferred from homology"/>
<evidence type="ECO:0000256" key="6">
    <source>
        <dbReference type="PIRNR" id="PIRNR022950"/>
    </source>
</evidence>
<dbReference type="Proteomes" id="UP000009328">
    <property type="component" value="Unassembled WGS sequence"/>
</dbReference>
<evidence type="ECO:0000313" key="10">
    <source>
        <dbReference type="Proteomes" id="UP000009328"/>
    </source>
</evidence>
<comment type="similarity">
    <text evidence="1 6">Belongs to the AB hydrolase superfamily.</text>
</comment>
<keyword evidence="10" id="KW-1185">Reference proteome</keyword>
<sequence>MSDFQRKLFQRKLKDAEKALGFDFSEESEESGEQVTVYPKWSEFYDLNEVYTDDKGNQFNTYFTPPKNDKSPVFIFHHGAGSSGLSFALLSRTIREQMSKENRSNDDPVAGVFSFDARGHGQTEIVSNPNDFSLKAFTDDFIWVLKELIKRHTLKNSIFAFGHSLGGSIVTNAFAQLEDAGIKGVGMFDIVEDIAIYALDSMGTYLKNLPKTFNTLEDAISWHIKLGHVKNRESALISIPSYFKKNVKTGKFEWIMDLHKTEDYWHDWFTGLSKKFVDLSTSKLLILAGTDNLDKELMIGQMQGKYQLVVFQDTGHFLQEDTPSKTAITIIDFWRRNDNRQVIIKSTWGSKK</sequence>
<dbReference type="EC" id="3.1.1.-" evidence="6"/>
<protein>
    <recommendedName>
        <fullName evidence="2 6">Protein phosphatase methylesterase 1</fullName>
        <shortName evidence="6">PME-1</shortName>
        <ecNumber evidence="6">3.1.1.-</ecNumber>
    </recommendedName>
</protein>
<dbReference type="InParanoid" id="K0KHM1"/>
<dbReference type="InterPro" id="IPR029058">
    <property type="entry name" value="AB_hydrolase_fold"/>
</dbReference>
<dbReference type="FunCoup" id="K0KHM1">
    <property type="interactions" value="839"/>
</dbReference>
<evidence type="ECO:0000256" key="7">
    <source>
        <dbReference type="PIRSR" id="PIRSR022950-1"/>
    </source>
</evidence>
<dbReference type="HOGENOM" id="CLU_024818_3_0_1"/>
<reference evidence="9 10" key="1">
    <citation type="journal article" date="2012" name="Eukaryot. Cell">
        <title>Draft genome sequence of Wickerhamomyces ciferrii NRRL Y-1031 F-60-10.</title>
        <authorList>
            <person name="Schneider J."/>
            <person name="Andrea H."/>
            <person name="Blom J."/>
            <person name="Jaenicke S."/>
            <person name="Ruckert C."/>
            <person name="Schorsch C."/>
            <person name="Szczepanowski R."/>
            <person name="Farwick M."/>
            <person name="Goesmann A."/>
            <person name="Puhler A."/>
            <person name="Schaffer S."/>
            <person name="Tauch A."/>
            <person name="Kohler T."/>
            <person name="Brinkrolf K."/>
        </authorList>
    </citation>
    <scope>NUCLEOTIDE SEQUENCE [LARGE SCALE GENOMIC DNA]</scope>
    <source>
        <strain evidence="10">ATCC 14091 / BCRC 22168 / CBS 111 / JCM 3599 / NBRC 0793 / NRRL Y-1031 F-60-10</strain>
    </source>
</reference>
<dbReference type="eggNOG" id="KOG2564">
    <property type="taxonomic scope" value="Eukaryota"/>
</dbReference>
<accession>K0KHM1</accession>
<dbReference type="Gene3D" id="3.40.50.1820">
    <property type="entry name" value="alpha/beta hydrolase"/>
    <property type="match status" value="1"/>
</dbReference>
<comment type="caution">
    <text evidence="9">The sequence shown here is derived from an EMBL/GenBank/DDBJ whole genome shotgun (WGS) entry which is preliminary data.</text>
</comment>
<dbReference type="STRING" id="1206466.K0KHM1"/>
<feature type="active site" evidence="7">
    <location>
        <position position="164"/>
    </location>
</feature>
<feature type="active site" evidence="7">
    <location>
        <position position="316"/>
    </location>
</feature>
<evidence type="ECO:0000256" key="2">
    <source>
        <dbReference type="ARBA" id="ARBA00020672"/>
    </source>
</evidence>
<evidence type="ECO:0000259" key="8">
    <source>
        <dbReference type="Pfam" id="PF00561"/>
    </source>
</evidence>
<gene>
    <name evidence="9" type="ORF">BN7_1213</name>
</gene>
<keyword evidence="4 6" id="KW-0378">Hydrolase</keyword>
<feature type="active site" evidence="7">
    <location>
        <position position="189"/>
    </location>
</feature>
<comment type="catalytic activity">
    <reaction evidence="5">
        <text>[phosphatase 2A protein]-C-terminal L-leucine methyl ester + H2O = [phosphatase 2A protein]-C-terminal L-leucine + methanol + H(+)</text>
        <dbReference type="Rhea" id="RHEA:48548"/>
        <dbReference type="Rhea" id="RHEA-COMP:12134"/>
        <dbReference type="Rhea" id="RHEA-COMP:12135"/>
        <dbReference type="ChEBI" id="CHEBI:15377"/>
        <dbReference type="ChEBI" id="CHEBI:15378"/>
        <dbReference type="ChEBI" id="CHEBI:17790"/>
        <dbReference type="ChEBI" id="CHEBI:90516"/>
        <dbReference type="ChEBI" id="CHEBI:90517"/>
        <dbReference type="EC" id="3.1.1.89"/>
    </reaction>
</comment>
<dbReference type="Pfam" id="PF00561">
    <property type="entry name" value="Abhydrolase_1"/>
    <property type="match status" value="1"/>
</dbReference>
<evidence type="ECO:0000256" key="5">
    <source>
        <dbReference type="ARBA" id="ARBA00049203"/>
    </source>
</evidence>
<organism evidence="9 10">
    <name type="scientific">Wickerhamomyces ciferrii (strain ATCC 14091 / BCRC 22168 / CBS 111 / JCM 3599 / NBRC 0793 / NRRL Y-1031 F-60-10)</name>
    <name type="common">Yeast</name>
    <name type="synonym">Pichia ciferrii</name>
    <dbReference type="NCBI Taxonomy" id="1206466"/>
    <lineage>
        <taxon>Eukaryota</taxon>
        <taxon>Fungi</taxon>
        <taxon>Dikarya</taxon>
        <taxon>Ascomycota</taxon>
        <taxon>Saccharomycotina</taxon>
        <taxon>Saccharomycetes</taxon>
        <taxon>Phaffomycetales</taxon>
        <taxon>Wickerhamomycetaceae</taxon>
        <taxon>Wickerhamomyces</taxon>
    </lineage>
</organism>
<comment type="function">
    <text evidence="6">Demethylates proteins that have been reversibly carboxymethylated.</text>
</comment>
<dbReference type="InterPro" id="IPR000073">
    <property type="entry name" value="AB_hydrolase_1"/>
</dbReference>
<keyword evidence="3 6" id="KW-0719">Serine esterase</keyword>
<evidence type="ECO:0000256" key="3">
    <source>
        <dbReference type="ARBA" id="ARBA00022487"/>
    </source>
</evidence>
<feature type="domain" description="AB hydrolase-1" evidence="8">
    <location>
        <begin position="72"/>
        <end position="321"/>
    </location>
</feature>
<dbReference type="InterPro" id="IPR016812">
    <property type="entry name" value="PPase_methylesterase_euk"/>
</dbReference>
<evidence type="ECO:0000313" key="9">
    <source>
        <dbReference type="EMBL" id="CCH41672.1"/>
    </source>
</evidence>
<dbReference type="PANTHER" id="PTHR14189:SF0">
    <property type="entry name" value="PROTEIN PHOSPHATASE METHYLESTERASE 1"/>
    <property type="match status" value="1"/>
</dbReference>
<dbReference type="PANTHER" id="PTHR14189">
    <property type="entry name" value="PROTEIN PHOSPHATASE METHYLESTERASE-1 RELATED"/>
    <property type="match status" value="1"/>
</dbReference>
<evidence type="ECO:0000256" key="4">
    <source>
        <dbReference type="ARBA" id="ARBA00022801"/>
    </source>
</evidence>
<dbReference type="EMBL" id="CAIF01000027">
    <property type="protein sequence ID" value="CCH41672.1"/>
    <property type="molecule type" value="Genomic_DNA"/>
</dbReference>
<name>K0KHM1_WICCF</name>